<proteinExistence type="inferred from homology"/>
<evidence type="ECO:0000313" key="4">
    <source>
        <dbReference type="Proteomes" id="UP000654471"/>
    </source>
</evidence>
<dbReference type="EMBL" id="BMRP01000038">
    <property type="protein sequence ID" value="GGU91617.1"/>
    <property type="molecule type" value="Genomic_DNA"/>
</dbReference>
<accession>A0ABQ2VN68</accession>
<dbReference type="Proteomes" id="UP000654471">
    <property type="component" value="Unassembled WGS sequence"/>
</dbReference>
<dbReference type="PANTHER" id="PTHR46268">
    <property type="entry name" value="STRESS RESPONSE PROTEIN NHAX"/>
    <property type="match status" value="1"/>
</dbReference>
<reference evidence="4" key="1">
    <citation type="journal article" date="2019" name="Int. J. Syst. Evol. Microbiol.">
        <title>The Global Catalogue of Microorganisms (GCM) 10K type strain sequencing project: providing services to taxonomists for standard genome sequencing and annotation.</title>
        <authorList>
            <consortium name="The Broad Institute Genomics Platform"/>
            <consortium name="The Broad Institute Genome Sequencing Center for Infectious Disease"/>
            <person name="Wu L."/>
            <person name="Ma J."/>
        </authorList>
    </citation>
    <scope>NUCLEOTIDE SEQUENCE [LARGE SCALE GENOMIC DNA]</scope>
    <source>
        <strain evidence="4">JCM 3399</strain>
    </source>
</reference>
<comment type="caution">
    <text evidence="3">The sequence shown here is derived from an EMBL/GenBank/DDBJ whole genome shotgun (WGS) entry which is preliminary data.</text>
</comment>
<dbReference type="Gene3D" id="3.40.50.620">
    <property type="entry name" value="HUPs"/>
    <property type="match status" value="2"/>
</dbReference>
<evidence type="ECO:0000313" key="3">
    <source>
        <dbReference type="EMBL" id="GGU91617.1"/>
    </source>
</evidence>
<protein>
    <submittedName>
        <fullName evidence="3">Universal stress protein</fullName>
    </submittedName>
</protein>
<organism evidence="3 4">
    <name type="scientific">Streptomyces albospinus</name>
    <dbReference type="NCBI Taxonomy" id="285515"/>
    <lineage>
        <taxon>Bacteria</taxon>
        <taxon>Bacillati</taxon>
        <taxon>Actinomycetota</taxon>
        <taxon>Actinomycetes</taxon>
        <taxon>Kitasatosporales</taxon>
        <taxon>Streptomycetaceae</taxon>
        <taxon>Streptomyces</taxon>
    </lineage>
</organism>
<dbReference type="InterPro" id="IPR014729">
    <property type="entry name" value="Rossmann-like_a/b/a_fold"/>
</dbReference>
<comment type="similarity">
    <text evidence="1">Belongs to the universal stress protein A family.</text>
</comment>
<keyword evidence="4" id="KW-1185">Reference proteome</keyword>
<dbReference type="InterPro" id="IPR006016">
    <property type="entry name" value="UspA"/>
</dbReference>
<dbReference type="Pfam" id="PF00582">
    <property type="entry name" value="Usp"/>
    <property type="match status" value="2"/>
</dbReference>
<gene>
    <name evidence="3" type="ORF">GCM10010211_68010</name>
</gene>
<dbReference type="PRINTS" id="PR01438">
    <property type="entry name" value="UNVRSLSTRESS"/>
</dbReference>
<dbReference type="SUPFAM" id="SSF52402">
    <property type="entry name" value="Adenine nucleotide alpha hydrolases-like"/>
    <property type="match status" value="2"/>
</dbReference>
<feature type="domain" description="UspA" evidence="2">
    <location>
        <begin position="4"/>
        <end position="136"/>
    </location>
</feature>
<dbReference type="InterPro" id="IPR006015">
    <property type="entry name" value="Universal_stress_UspA"/>
</dbReference>
<dbReference type="PANTHER" id="PTHR46268:SF6">
    <property type="entry name" value="UNIVERSAL STRESS PROTEIN UP12"/>
    <property type="match status" value="1"/>
</dbReference>
<sequence length="283" mass="29443">MGGSVLVGLDGTGNSVPAVRWGAEEASVRGLTLQLLHSWVSQPWPASPTWGEAEKHRYGAMVLSRAEALVREVHPGIAVTAEQVAEEAADALAERSKAATLLVLGSRGHDTISGFLLGSVSLRVLGRAQCPVVTVREEESSVGPGPEVVVGVQDVGTEGDAVLDYAFTTAAAHHAALRAVRAHPPDTAAGTLTAPLDEAGRTAGGERESPSLGLALWREKFPDVPVIEEVTGGRAVPVLLGACSRAGLLVIGRRPQRAPMPLGPAVLAVLHHSRCPVAVVPRW</sequence>
<evidence type="ECO:0000259" key="2">
    <source>
        <dbReference type="Pfam" id="PF00582"/>
    </source>
</evidence>
<name>A0ABQ2VN68_9ACTN</name>
<dbReference type="RefSeq" id="WP_189306613.1">
    <property type="nucleotide sequence ID" value="NZ_BMRP01000038.1"/>
</dbReference>
<evidence type="ECO:0000256" key="1">
    <source>
        <dbReference type="ARBA" id="ARBA00008791"/>
    </source>
</evidence>
<feature type="domain" description="UspA" evidence="2">
    <location>
        <begin position="149"/>
        <end position="281"/>
    </location>
</feature>